<comment type="caution">
    <text evidence="1">Lacks conserved residue(s) required for the propagation of feature annotation.</text>
</comment>
<feature type="compositionally biased region" description="Polar residues" evidence="2">
    <location>
        <begin position="873"/>
        <end position="1041"/>
    </location>
</feature>
<feature type="disulfide bond" evidence="1">
    <location>
        <begin position="434"/>
        <end position="468"/>
    </location>
</feature>
<evidence type="ECO:0000313" key="5">
    <source>
        <dbReference type="EMBL" id="WAR12449.1"/>
    </source>
</evidence>
<feature type="compositionally biased region" description="Low complexity" evidence="2">
    <location>
        <begin position="1091"/>
        <end position="1128"/>
    </location>
</feature>
<dbReference type="PROSITE" id="PS50184">
    <property type="entry name" value="VWFC_2"/>
    <property type="match status" value="2"/>
</dbReference>
<feature type="compositionally biased region" description="Polar residues" evidence="2">
    <location>
        <begin position="1129"/>
        <end position="1145"/>
    </location>
</feature>
<evidence type="ECO:0000259" key="4">
    <source>
        <dbReference type="PROSITE" id="PS51670"/>
    </source>
</evidence>
<reference evidence="5" key="1">
    <citation type="submission" date="2022-11" db="EMBL/GenBank/DDBJ databases">
        <title>Centuries of genome instability and evolution in soft-shell clam transmissible cancer (bioRxiv).</title>
        <authorList>
            <person name="Hart S.F.M."/>
            <person name="Yonemitsu M.A."/>
            <person name="Giersch R.M."/>
            <person name="Beal B.F."/>
            <person name="Arriagada G."/>
            <person name="Davis B.W."/>
            <person name="Ostrander E.A."/>
            <person name="Goff S.P."/>
            <person name="Metzger M.J."/>
        </authorList>
    </citation>
    <scope>NUCLEOTIDE SEQUENCE</scope>
    <source>
        <strain evidence="5">MELC-2E11</strain>
        <tissue evidence="5">Siphon/mantle</tissue>
    </source>
</reference>
<feature type="disulfide bond" evidence="1">
    <location>
        <begin position="389"/>
        <end position="423"/>
    </location>
</feature>
<feature type="domain" description="VWFC" evidence="3">
    <location>
        <begin position="796"/>
        <end position="861"/>
    </location>
</feature>
<dbReference type="InterPro" id="IPR001007">
    <property type="entry name" value="VWF_dom"/>
</dbReference>
<accession>A0ABY7ETL9</accession>
<keyword evidence="1" id="KW-1015">Disulfide bond</keyword>
<protein>
    <submittedName>
        <fullName evidence="5">CSP-like protein</fullName>
    </submittedName>
</protein>
<sequence>MKPCCKKATCDITKIPTPAPPSHATLLPGSNPPYTGTNPLYTLQPGTNAPYTGTNPQYTFQPGTNPPYTGTNPLYTLQPGTNAPYTGTNPQCPTFSDIPNTCYLVQDPKDACCKVPQCGGSLTPVTVTGTTGTGPAGSNVVPIGSHQMCPSYPTSIPSYCQMNTVPGMCCKTLSCNIPQTGSYVPNPMLVPTPAPSLAPGQTPAPFTGSQSSIYPSGTQPVIGGTSPYPGAGYALPPGVTAGSIRNGCDYTCECKDAMTGYYECKPQCPRYTLPQDCYTVKASGQCCDQPVCTKPDGTEFNPLTNPNSQYPVYGAYGQGTGGFRPGYNPSTGTSSATSVCPTYTNLPTTCYMITLPGQCCQEPRCNTPVATTINTPHIHNTPAPHLSGCVDQISNCASYGKTSCVDPFLQWAKQNCVAYCGLCPATGTTSTPGCTDKLSNCDAFGASSCTGIYEPWARDNCRKTCNLCTTSVPVFTTHAPMPSNNCVDKLTTCDQYDPNTACVDPYKQWAIDNCQKTCNLCTGTANIGTTISGSPDRNWMIMMKGVAGVPGDLYSLWNSGQTANPNVPEAMYLTATYPGHYKPDLSNYWDSLCIDKVKVAIFNGGIERANIIFDATGANKMNWFDQSRIISSTWTDIKYAPSNLFSMLGNPSMGHEFMAASSGQGCNVQGWVMISTQNNCPYETGHNNAFYYAPGQQSANFGQSAGPTQPTNTIVATSQFCIYKNNIYKQGDTWTDGCQYNCTCEDATTGFYRCVDLCPVWNNLPSQCTLQKAAGDCCSKPVCQGGVIIDQSNLTNTCLYNGQYYHEGNTWRDGCKYNCECKNGQTGYYECNTLCLQWNLPPQCHMDPAPAGKCCQVPVCPSNIQITYPQNYVQHGSKPTTDSSGSQPTTDSSGLQLTTDSSGSKPTTDASGSQPTTDASGLQLTTDSSGSQPTTDASGSQPTTDSSGSQPTTDASDSQPTTDFSGLQPTTDSSGLQLTTDYSGLQPTTHSSWLQLTTDSSGSQPTTDSSWLQLTTDSSGLQPTTDSSGSQLTTDSSGFQLTTDSSGSQSTTDFSGLQLTTDSTHYRGQWLTIDSSGLQLTTEFSGSEPITESSGSEPTTDSSGSEPTTDSSGSEPTTESSGSEPTTDYSGSEPTTDSSGLQPTIDSSGSESTSDSSGSEPTTESSGSEPTTDSSGSEPTTDSICYVNLWGAFLQSRPGGMKDANSAGEAMMNASRCLALCGFNGRYEEVFSWEGHMEVLDEFLVQNLQPGSVKASYNYIKRFLQWVRMTERLPLEAYNKAVCLISNLVASVRRDNIKRRVEVRRRDHENLPEKDVQDVAAAYSHMLKAVSFADSRYRTVTVDHHKTSAVFVASIHMPEELYKVLRTYALYTGLHHWGSDKSSNLYVFPKESAPDKSNPVPDSYINKWVQKAWRESGLAEQYPSHQGNMTSHGKLLTTSSRRQDITKKAD</sequence>
<feature type="domain" description="ShKT" evidence="4">
    <location>
        <begin position="434"/>
        <end position="468"/>
    </location>
</feature>
<keyword evidence="6" id="KW-1185">Reference proteome</keyword>
<gene>
    <name evidence="5" type="ORF">MAR_026629</name>
</gene>
<dbReference type="PROSITE" id="PS51670">
    <property type="entry name" value="SHKT"/>
    <property type="match status" value="3"/>
</dbReference>
<organism evidence="5 6">
    <name type="scientific">Mya arenaria</name>
    <name type="common">Soft-shell clam</name>
    <dbReference type="NCBI Taxonomy" id="6604"/>
    <lineage>
        <taxon>Eukaryota</taxon>
        <taxon>Metazoa</taxon>
        <taxon>Spiralia</taxon>
        <taxon>Lophotrochozoa</taxon>
        <taxon>Mollusca</taxon>
        <taxon>Bivalvia</taxon>
        <taxon>Autobranchia</taxon>
        <taxon>Heteroconchia</taxon>
        <taxon>Euheterodonta</taxon>
        <taxon>Imparidentia</taxon>
        <taxon>Neoheterodontei</taxon>
        <taxon>Myida</taxon>
        <taxon>Myoidea</taxon>
        <taxon>Myidae</taxon>
        <taxon>Mya</taxon>
    </lineage>
</organism>
<dbReference type="Pfam" id="PF01549">
    <property type="entry name" value="ShK"/>
    <property type="match status" value="3"/>
</dbReference>
<feature type="non-terminal residue" evidence="5">
    <location>
        <position position="1450"/>
    </location>
</feature>
<name>A0ABY7ETL9_MYAAR</name>
<dbReference type="PANTHER" id="PTHR21724:SF109">
    <property type="entry name" value="SHKT DOMAIN-CONTAINING PROTEIN"/>
    <property type="match status" value="1"/>
</dbReference>
<feature type="compositionally biased region" description="Low complexity" evidence="2">
    <location>
        <begin position="1042"/>
        <end position="1055"/>
    </location>
</feature>
<dbReference type="SMART" id="SM00214">
    <property type="entry name" value="VWC"/>
    <property type="match status" value="2"/>
</dbReference>
<feature type="region of interest" description="Disordered" evidence="2">
    <location>
        <begin position="873"/>
        <end position="1055"/>
    </location>
</feature>
<dbReference type="EMBL" id="CP111019">
    <property type="protein sequence ID" value="WAR12449.1"/>
    <property type="molecule type" value="Genomic_DNA"/>
</dbReference>
<feature type="domain" description="VWFC" evidence="3">
    <location>
        <begin position="719"/>
        <end position="784"/>
    </location>
</feature>
<evidence type="ECO:0000259" key="3">
    <source>
        <dbReference type="PROSITE" id="PS50184"/>
    </source>
</evidence>
<feature type="compositionally biased region" description="Basic and acidic residues" evidence="2">
    <location>
        <begin position="1441"/>
        <end position="1450"/>
    </location>
</feature>
<feature type="region of interest" description="Disordered" evidence="2">
    <location>
        <begin position="1419"/>
        <end position="1450"/>
    </location>
</feature>
<feature type="domain" description="ShKT" evidence="4">
    <location>
        <begin position="486"/>
        <end position="521"/>
    </location>
</feature>
<dbReference type="Proteomes" id="UP001164746">
    <property type="component" value="Chromosome 8"/>
</dbReference>
<feature type="region of interest" description="Disordered" evidence="2">
    <location>
        <begin position="1083"/>
        <end position="1180"/>
    </location>
</feature>
<evidence type="ECO:0000313" key="6">
    <source>
        <dbReference type="Proteomes" id="UP001164746"/>
    </source>
</evidence>
<dbReference type="InterPro" id="IPR003582">
    <property type="entry name" value="ShKT_dom"/>
</dbReference>
<evidence type="ECO:0000256" key="1">
    <source>
        <dbReference type="PROSITE-ProRule" id="PRU01005"/>
    </source>
</evidence>
<dbReference type="PROSITE" id="PS01208">
    <property type="entry name" value="VWFC_1"/>
    <property type="match status" value="1"/>
</dbReference>
<proteinExistence type="predicted"/>
<feature type="domain" description="ShKT" evidence="4">
    <location>
        <begin position="389"/>
        <end position="423"/>
    </location>
</feature>
<dbReference type="PANTHER" id="PTHR21724">
    <property type="entry name" value="SHKT DOMAIN-CONTAINING PROTEIN"/>
    <property type="match status" value="1"/>
</dbReference>
<feature type="compositionally biased region" description="Low complexity" evidence="2">
    <location>
        <begin position="1146"/>
        <end position="1180"/>
    </location>
</feature>
<evidence type="ECO:0000256" key="2">
    <source>
        <dbReference type="SAM" id="MobiDB-lite"/>
    </source>
</evidence>
<feature type="compositionally biased region" description="Polar residues" evidence="2">
    <location>
        <begin position="1423"/>
        <end position="1440"/>
    </location>
</feature>
<dbReference type="SMART" id="SM00254">
    <property type="entry name" value="ShKT"/>
    <property type="match status" value="3"/>
</dbReference>